<organism evidence="7 8">
    <name type="scientific">Aquatica leii</name>
    <dbReference type="NCBI Taxonomy" id="1421715"/>
    <lineage>
        <taxon>Eukaryota</taxon>
        <taxon>Metazoa</taxon>
        <taxon>Ecdysozoa</taxon>
        <taxon>Arthropoda</taxon>
        <taxon>Hexapoda</taxon>
        <taxon>Insecta</taxon>
        <taxon>Pterygota</taxon>
        <taxon>Neoptera</taxon>
        <taxon>Endopterygota</taxon>
        <taxon>Coleoptera</taxon>
        <taxon>Polyphaga</taxon>
        <taxon>Elateriformia</taxon>
        <taxon>Elateroidea</taxon>
        <taxon>Lampyridae</taxon>
        <taxon>Luciolinae</taxon>
        <taxon>Aquatica</taxon>
    </lineage>
</organism>
<evidence type="ECO:0000256" key="4">
    <source>
        <dbReference type="ARBA" id="ARBA00023136"/>
    </source>
</evidence>
<proteinExistence type="predicted"/>
<dbReference type="Gene3D" id="1.20.1250.20">
    <property type="entry name" value="MFS general substrate transporter like domains"/>
    <property type="match status" value="1"/>
</dbReference>
<dbReference type="Pfam" id="PF07690">
    <property type="entry name" value="MFS_1"/>
    <property type="match status" value="1"/>
</dbReference>
<feature type="domain" description="Major facilitator superfamily (MFS) profile" evidence="6">
    <location>
        <begin position="40"/>
        <end position="515"/>
    </location>
</feature>
<name>A0AAN7Q923_9COLE</name>
<dbReference type="GO" id="GO:0016020">
    <property type="term" value="C:membrane"/>
    <property type="evidence" value="ECO:0007669"/>
    <property type="project" value="UniProtKB-SubCell"/>
</dbReference>
<feature type="transmembrane region" description="Helical" evidence="5">
    <location>
        <begin position="35"/>
        <end position="53"/>
    </location>
</feature>
<dbReference type="PROSITE" id="PS00216">
    <property type="entry name" value="SUGAR_TRANSPORT_1"/>
    <property type="match status" value="1"/>
</dbReference>
<evidence type="ECO:0000256" key="2">
    <source>
        <dbReference type="ARBA" id="ARBA00022692"/>
    </source>
</evidence>
<sequence>MEQEGCKIMTEDVNVLDSILIEVGEFGRYQRRVCFFILISAAFIYFSSIIFVFETKQVRHRCKINECDVEPIEFKPLWWANAAPSDFDELSMCIKYQHINNSNFHSCESKDFDCNVKVACDTYVYETSEVSIQHDYNLHCDENLWKLTLVGTIHNCGVTIGLPISGILSDRFGRKTLLIWGMVLSAIIGLSRSFAHSYILFVILEYLEAFCISGAFATLWILGVEYVGPKKRIFVTVLINTFFALGGIIQSLIAWQVQSWRVLLRILYSLQLIMLFYYWLIPESARWLLTKGRFGEVKHMLEHIAETNKKTISENSFKKLENFNANKEDTKTPIIEFFHSRILIVRLIICASCWACCIFLYYGFIINAVQLSANSYLDLILTILVEIPGSMTYTIADRIGRRLSLAGGFLIAGLSCFGYIFINIDQRWLQLVVYLLGKFGVAISFSVLYTATTEIFPTPFRNTLLSICSMVGGLGAAAAPQLPLLKTIWEYLPLMLFGCIGLGATFISLLLPETMNIELPNTMKEAEAIGKFKSNKINVV</sequence>
<feature type="transmembrane region" description="Helical" evidence="5">
    <location>
        <begin position="201"/>
        <end position="222"/>
    </location>
</feature>
<evidence type="ECO:0000313" key="7">
    <source>
        <dbReference type="EMBL" id="KAK4883415.1"/>
    </source>
</evidence>
<keyword evidence="8" id="KW-1185">Reference proteome</keyword>
<accession>A0AAN7Q923</accession>
<dbReference type="InterPro" id="IPR005829">
    <property type="entry name" value="Sugar_transporter_CS"/>
</dbReference>
<evidence type="ECO:0000256" key="3">
    <source>
        <dbReference type="ARBA" id="ARBA00022989"/>
    </source>
</evidence>
<feature type="transmembrane region" description="Helical" evidence="5">
    <location>
        <begin position="376"/>
        <end position="396"/>
    </location>
</feature>
<dbReference type="GO" id="GO:0022857">
    <property type="term" value="F:transmembrane transporter activity"/>
    <property type="evidence" value="ECO:0007669"/>
    <property type="project" value="InterPro"/>
</dbReference>
<feature type="transmembrane region" description="Helical" evidence="5">
    <location>
        <begin position="428"/>
        <end position="451"/>
    </location>
</feature>
<dbReference type="InterPro" id="IPR020846">
    <property type="entry name" value="MFS_dom"/>
</dbReference>
<comment type="caution">
    <text evidence="7">The sequence shown here is derived from an EMBL/GenBank/DDBJ whole genome shotgun (WGS) entry which is preliminary data.</text>
</comment>
<dbReference type="SUPFAM" id="SSF103473">
    <property type="entry name" value="MFS general substrate transporter"/>
    <property type="match status" value="1"/>
</dbReference>
<evidence type="ECO:0000259" key="6">
    <source>
        <dbReference type="PROSITE" id="PS50850"/>
    </source>
</evidence>
<feature type="transmembrane region" description="Helical" evidence="5">
    <location>
        <begin position="488"/>
        <end position="511"/>
    </location>
</feature>
<dbReference type="PANTHER" id="PTHR24064">
    <property type="entry name" value="SOLUTE CARRIER FAMILY 22 MEMBER"/>
    <property type="match status" value="1"/>
</dbReference>
<dbReference type="EMBL" id="JARPUR010000002">
    <property type="protein sequence ID" value="KAK4883415.1"/>
    <property type="molecule type" value="Genomic_DNA"/>
</dbReference>
<gene>
    <name evidence="7" type="ORF">RN001_006734</name>
</gene>
<feature type="transmembrane region" description="Helical" evidence="5">
    <location>
        <begin position="262"/>
        <end position="281"/>
    </location>
</feature>
<dbReference type="CDD" id="cd17317">
    <property type="entry name" value="MFS_SLC22"/>
    <property type="match status" value="1"/>
</dbReference>
<feature type="transmembrane region" description="Helical" evidence="5">
    <location>
        <begin position="403"/>
        <end position="422"/>
    </location>
</feature>
<reference evidence="8" key="1">
    <citation type="submission" date="2023-01" db="EMBL/GenBank/DDBJ databases">
        <title>Key to firefly adult light organ development and bioluminescence: homeobox transcription factors regulate luciferase expression and transportation to peroxisome.</title>
        <authorList>
            <person name="Fu X."/>
        </authorList>
    </citation>
    <scope>NUCLEOTIDE SEQUENCE [LARGE SCALE GENOMIC DNA]</scope>
</reference>
<comment type="subcellular location">
    <subcellularLocation>
        <location evidence="1">Membrane</location>
        <topology evidence="1">Multi-pass membrane protein</topology>
    </subcellularLocation>
</comment>
<feature type="transmembrane region" description="Helical" evidence="5">
    <location>
        <begin position="177"/>
        <end position="195"/>
    </location>
</feature>
<dbReference type="PROSITE" id="PS50850">
    <property type="entry name" value="MFS"/>
    <property type="match status" value="1"/>
</dbReference>
<dbReference type="InterPro" id="IPR011701">
    <property type="entry name" value="MFS"/>
</dbReference>
<evidence type="ECO:0000256" key="5">
    <source>
        <dbReference type="SAM" id="Phobius"/>
    </source>
</evidence>
<protein>
    <recommendedName>
        <fullName evidence="6">Major facilitator superfamily (MFS) profile domain-containing protein</fullName>
    </recommendedName>
</protein>
<feature type="transmembrane region" description="Helical" evidence="5">
    <location>
        <begin position="343"/>
        <end position="364"/>
    </location>
</feature>
<evidence type="ECO:0000256" key="1">
    <source>
        <dbReference type="ARBA" id="ARBA00004141"/>
    </source>
</evidence>
<keyword evidence="3 5" id="KW-1133">Transmembrane helix</keyword>
<dbReference type="AlphaFoldDB" id="A0AAN7Q923"/>
<dbReference type="InterPro" id="IPR036259">
    <property type="entry name" value="MFS_trans_sf"/>
</dbReference>
<keyword evidence="2 5" id="KW-0812">Transmembrane</keyword>
<evidence type="ECO:0000313" key="8">
    <source>
        <dbReference type="Proteomes" id="UP001353858"/>
    </source>
</evidence>
<feature type="transmembrane region" description="Helical" evidence="5">
    <location>
        <begin position="463"/>
        <end position="482"/>
    </location>
</feature>
<feature type="transmembrane region" description="Helical" evidence="5">
    <location>
        <begin position="234"/>
        <end position="256"/>
    </location>
</feature>
<keyword evidence="4 5" id="KW-0472">Membrane</keyword>
<dbReference type="Proteomes" id="UP001353858">
    <property type="component" value="Unassembled WGS sequence"/>
</dbReference>